<accession>A0ABX8ZG01</accession>
<keyword evidence="1" id="KW-0472">Membrane</keyword>
<protein>
    <submittedName>
        <fullName evidence="2">Uncharacterized protein</fullName>
    </submittedName>
</protein>
<evidence type="ECO:0000313" key="2">
    <source>
        <dbReference type="EMBL" id="QZD87661.1"/>
    </source>
</evidence>
<gene>
    <name evidence="2" type="ORF">K3166_02870</name>
</gene>
<keyword evidence="1" id="KW-1133">Transmembrane helix</keyword>
<evidence type="ECO:0000313" key="3">
    <source>
        <dbReference type="Proteomes" id="UP000824280"/>
    </source>
</evidence>
<proteinExistence type="predicted"/>
<feature type="transmembrane region" description="Helical" evidence="1">
    <location>
        <begin position="12"/>
        <end position="34"/>
    </location>
</feature>
<reference evidence="2 3" key="1">
    <citation type="submission" date="2021-08" db="EMBL/GenBank/DDBJ databases">
        <title>Comparative Genomics Analysis of the Genus Qipengyuania Reveals Extensive Genetic Diversity and Metabolic Versatility, Including the Description of Fifteen Novel Species.</title>
        <authorList>
            <person name="Liu Y."/>
        </authorList>
    </citation>
    <scope>NUCLEOTIDE SEQUENCE [LARGE SCALE GENOMIC DNA]</scope>
    <source>
        <strain evidence="2 3">1XM2-8</strain>
    </source>
</reference>
<name>A0ABX8ZG01_9SPHN</name>
<keyword evidence="1" id="KW-0812">Transmembrane</keyword>
<organism evidence="2 3">
    <name type="scientific">Qipengyuania psychrotolerans</name>
    <dbReference type="NCBI Taxonomy" id="2867238"/>
    <lineage>
        <taxon>Bacteria</taxon>
        <taxon>Pseudomonadati</taxon>
        <taxon>Pseudomonadota</taxon>
        <taxon>Alphaproteobacteria</taxon>
        <taxon>Sphingomonadales</taxon>
        <taxon>Erythrobacteraceae</taxon>
        <taxon>Qipengyuania</taxon>
    </lineage>
</organism>
<dbReference type="Proteomes" id="UP000824280">
    <property type="component" value="Chromosome"/>
</dbReference>
<dbReference type="RefSeq" id="WP_221423198.1">
    <property type="nucleotide sequence ID" value="NZ_CP081297.1"/>
</dbReference>
<dbReference type="EMBL" id="CP081297">
    <property type="protein sequence ID" value="QZD87661.1"/>
    <property type="molecule type" value="Genomic_DNA"/>
</dbReference>
<sequence length="228" mass="25676">MRFARLLRRYNQAALAIVLTWAVVAAAVISFYTWREVQEFDDYREWETPTEESLVTGEEIETPEGTITFYKSEVPDDRDAVRNVRYVSMGTGKVTRVADDPSALIYQEKAVGDIGRIALIKTAVRDERPVFDLVFVSFPELDRFTIARAIDALDTTQQIDDNTFSAIVWDEPELARFIIVDARTGAIELARSLDFRISRRAVTDAQDAAEAGAIEAVAEINDAAQFTR</sequence>
<keyword evidence="3" id="KW-1185">Reference proteome</keyword>
<evidence type="ECO:0000256" key="1">
    <source>
        <dbReference type="SAM" id="Phobius"/>
    </source>
</evidence>